<dbReference type="CDD" id="cd12797">
    <property type="entry name" value="M23_peptidase"/>
    <property type="match status" value="1"/>
</dbReference>
<feature type="compositionally biased region" description="Pro residues" evidence="1">
    <location>
        <begin position="97"/>
        <end position="114"/>
    </location>
</feature>
<dbReference type="eggNOG" id="COG0739">
    <property type="taxonomic scope" value="Bacteria"/>
</dbReference>
<dbReference type="Proteomes" id="UP000008495">
    <property type="component" value="Unassembled WGS sequence"/>
</dbReference>
<dbReference type="SUPFAM" id="SSF51261">
    <property type="entry name" value="Duplicated hybrid motif"/>
    <property type="match status" value="1"/>
</dbReference>
<evidence type="ECO:0000259" key="2">
    <source>
        <dbReference type="Pfam" id="PF01551"/>
    </source>
</evidence>
<dbReference type="InterPro" id="IPR016047">
    <property type="entry name" value="M23ase_b-sheet_dom"/>
</dbReference>
<dbReference type="Gene3D" id="2.70.70.10">
    <property type="entry name" value="Glucose Permease (Domain IIA)"/>
    <property type="match status" value="1"/>
</dbReference>
<feature type="compositionally biased region" description="Polar residues" evidence="1">
    <location>
        <begin position="14"/>
        <end position="26"/>
    </location>
</feature>
<feature type="compositionally biased region" description="Pro residues" evidence="1">
    <location>
        <begin position="122"/>
        <end position="147"/>
    </location>
</feature>
<feature type="region of interest" description="Disordered" evidence="1">
    <location>
        <begin position="86"/>
        <end position="151"/>
    </location>
</feature>
<reference evidence="3 4" key="1">
    <citation type="submission" date="2012-08" db="EMBL/GenBank/DDBJ databases">
        <title>Whole genome shotgun sequence of Austwickia chelonae NBRC 105200.</title>
        <authorList>
            <person name="Yoshida I."/>
            <person name="Hosoyama A."/>
            <person name="Tsuchikane K."/>
            <person name="Katsumata H."/>
            <person name="Ando Y."/>
            <person name="Ohji S."/>
            <person name="Hamada M."/>
            <person name="Tamura T."/>
            <person name="Yamazoe A."/>
            <person name="Yamazaki S."/>
            <person name="Fujita N."/>
        </authorList>
    </citation>
    <scope>NUCLEOTIDE SEQUENCE [LARGE SCALE GENOMIC DNA]</scope>
    <source>
        <strain evidence="3 4">NBRC 105200</strain>
    </source>
</reference>
<evidence type="ECO:0000313" key="4">
    <source>
        <dbReference type="Proteomes" id="UP000008495"/>
    </source>
</evidence>
<dbReference type="InterPro" id="IPR011055">
    <property type="entry name" value="Dup_hybrid_motif"/>
</dbReference>
<gene>
    <name evidence="3" type="ORF">AUCHE_03_00610</name>
</gene>
<evidence type="ECO:0000256" key="1">
    <source>
        <dbReference type="SAM" id="MobiDB-lite"/>
    </source>
</evidence>
<comment type="caution">
    <text evidence="3">The sequence shown here is derived from an EMBL/GenBank/DDBJ whole genome shotgun (WGS) entry which is preliminary data.</text>
</comment>
<dbReference type="AlphaFoldDB" id="K6VJB8"/>
<feature type="compositionally biased region" description="Basic residues" evidence="1">
    <location>
        <begin position="28"/>
        <end position="37"/>
    </location>
</feature>
<feature type="region of interest" description="Disordered" evidence="1">
    <location>
        <begin position="1"/>
        <end position="40"/>
    </location>
</feature>
<proteinExistence type="predicted"/>
<dbReference type="RefSeq" id="WP_006501595.1">
    <property type="nucleotide sequence ID" value="NZ_BAGZ01000003.1"/>
</dbReference>
<dbReference type="Pfam" id="PF01551">
    <property type="entry name" value="Peptidase_M23"/>
    <property type="match status" value="1"/>
</dbReference>
<name>K6VJB8_9MICO</name>
<evidence type="ECO:0000313" key="3">
    <source>
        <dbReference type="EMBL" id="GAB76844.1"/>
    </source>
</evidence>
<accession>K6VJB8</accession>
<dbReference type="GO" id="GO:0004222">
    <property type="term" value="F:metalloendopeptidase activity"/>
    <property type="evidence" value="ECO:0007669"/>
    <property type="project" value="TreeGrafter"/>
</dbReference>
<dbReference type="PANTHER" id="PTHR21666:SF270">
    <property type="entry name" value="MUREIN HYDROLASE ACTIVATOR ENVC"/>
    <property type="match status" value="1"/>
</dbReference>
<dbReference type="STRING" id="100225.SAMN05421595_1978"/>
<feature type="domain" description="M23ase beta-sheet core" evidence="2">
    <location>
        <begin position="175"/>
        <end position="270"/>
    </location>
</feature>
<keyword evidence="4" id="KW-1185">Reference proteome</keyword>
<dbReference type="EMBL" id="BAGZ01000003">
    <property type="protein sequence ID" value="GAB76844.1"/>
    <property type="molecule type" value="Genomic_DNA"/>
</dbReference>
<dbReference type="PANTHER" id="PTHR21666">
    <property type="entry name" value="PEPTIDASE-RELATED"/>
    <property type="match status" value="1"/>
</dbReference>
<sequence>MSSPYNGRHRPAYGTSTARPSANTGPSGRHRSGKRKLGPSLVKPVSVSAVSLGATFALVQTATNTPLGEITQANAIVRPAALMMSPQTEEPKAPETTPAPSPAPEAGPPVPAAPPTATAPVTPDPEPATPAPATPAVQTPPPAPPKPVVDLSRTWNAPVTGATFTSGFGPRWGTFHYGIDLAAPLGTPLRAMSSGVVTYAGQMSGYGNIVQIRYWDGTVSYYGHMNSIAVRVGQKVQPGQFVGQLGNTGQSTGPHLHLEIRPGGGAPINPEPWMAARGLSAR</sequence>
<organism evidence="3 4">
    <name type="scientific">Austwickia chelonae NBRC 105200</name>
    <dbReference type="NCBI Taxonomy" id="1184607"/>
    <lineage>
        <taxon>Bacteria</taxon>
        <taxon>Bacillati</taxon>
        <taxon>Actinomycetota</taxon>
        <taxon>Actinomycetes</taxon>
        <taxon>Micrococcales</taxon>
        <taxon>Dermatophilaceae</taxon>
        <taxon>Austwickia</taxon>
    </lineage>
</organism>
<dbReference type="InterPro" id="IPR050570">
    <property type="entry name" value="Cell_wall_metabolism_enzyme"/>
</dbReference>
<protein>
    <submittedName>
        <fullName evidence="3">Putative peptidase</fullName>
    </submittedName>
</protein>